<sequence length="81" mass="9516">MITLIIMWIMKAISANGEQIFRILPNVNDLDLIDKIKYLDIYSYFDTLTRTHKAIIYFILTFELACELKRHNCGCLIIVSF</sequence>
<reference evidence="1 2" key="1">
    <citation type="journal article" date="2014" name="Genome Announc.">
        <title>Complete Genome Sequence of the Bovine Mastitis Pathogen Mycoplasma californicum Strain ST-6T (ATCC 33461T).</title>
        <authorList>
            <person name="Calcutt M.J."/>
            <person name="Foecking M.F."/>
            <person name="Fox L.K."/>
        </authorList>
    </citation>
    <scope>NUCLEOTIDE SEQUENCE [LARGE SCALE GENOMIC DNA]</scope>
    <source>
        <strain evidence="1 2">ST-6</strain>
    </source>
</reference>
<accession>A0A059XWH0</accession>
<dbReference type="AlphaFoldDB" id="A0A059XWH0"/>
<dbReference type="EMBL" id="CP007521">
    <property type="protein sequence ID" value="AIA29577.1"/>
    <property type="molecule type" value="Genomic_DNA"/>
</dbReference>
<gene>
    <name evidence="1" type="ORF">MCFN_02200</name>
</gene>
<organism evidence="1 2">
    <name type="scientific">Mycoplasmopsis californica</name>
    <dbReference type="NCBI Taxonomy" id="2113"/>
    <lineage>
        <taxon>Bacteria</taxon>
        <taxon>Bacillati</taxon>
        <taxon>Mycoplasmatota</taxon>
        <taxon>Mycoplasmoidales</taxon>
        <taxon>Metamycoplasmataceae</taxon>
        <taxon>Mycoplasmopsis</taxon>
    </lineage>
</organism>
<dbReference type="KEGG" id="mcr:MCFN_02200"/>
<proteinExistence type="predicted"/>
<evidence type="ECO:0000313" key="2">
    <source>
        <dbReference type="Proteomes" id="UP000027088"/>
    </source>
</evidence>
<protein>
    <submittedName>
        <fullName evidence="1">Uncharacterized protein</fullName>
    </submittedName>
</protein>
<evidence type="ECO:0000313" key="1">
    <source>
        <dbReference type="EMBL" id="AIA29577.1"/>
    </source>
</evidence>
<keyword evidence="2" id="KW-1185">Reference proteome</keyword>
<dbReference type="Proteomes" id="UP000027088">
    <property type="component" value="Chromosome"/>
</dbReference>
<name>A0A059XWH0_9BACT</name>